<dbReference type="InterPro" id="IPR002821">
    <property type="entry name" value="Hydantoinase_A"/>
</dbReference>
<dbReference type="AlphaFoldDB" id="A0A432V339"/>
<dbReference type="OrthoDB" id="9759608at2"/>
<reference evidence="4 5" key="1">
    <citation type="submission" date="2018-11" db="EMBL/GenBank/DDBJ databases">
        <title>Pseudaminobacter arsenicus sp. nov., an arsenic-resistant bacterium isolated from arsenic-rich aquifers.</title>
        <authorList>
            <person name="Mu Y."/>
        </authorList>
    </citation>
    <scope>NUCLEOTIDE SEQUENCE [LARGE SCALE GENOMIC DNA]</scope>
    <source>
        <strain evidence="4 5">CB3</strain>
    </source>
</reference>
<sequence length="703" mass="75098">MRPQPRRAGRKWEQPDMAYEIAVDVGGTFTDLVIKSDAGMVKGVKSPTTPGNIIDGTINAVARAAEALGLSLREVMGDCRKFAFGTTTATNAVLEGKGARTGLLCTRGHRDVLLIREGGKDDTYNVEVDYPGPYIPRRLTVEIDERIDAEGGVVKPLDEAQARRAIRELLDRKVDAIAVALIWSVANSVHEERLAALIEEMAPGLPYSLSHKVSPSIREYRRTSATALDASLKPIVNEAVRTLSGRLAAEGFKGVLTLVTSSGGQTSPQDVQAKPIYLCFSGPSAAPESGRRFARLENIEGGNIVTVDMGGTSFDVSIVTGWEIPTHRDGVIAGHSFGVPSVEVLTIGAGGGSLARVDAGGFVHTGPESAGSRPGPACYGRGGIRATVTDANVVRGYLNPETFAAGTMTLDAEAARTVLRRDVAEPLGVEIDEAAELVCVTCDQSMVGAIEEITIKRGIDPREYVMVAGGAAAGLHAVAIARELDIAEVIVPRFAGVLSAFGILTSNVQNQYGRSVFTRSDAFDFDAVNRNLAELKAEAEAYLARMGVEGQRRCLEFTAEARYQGQVWQLTLPLQTDRFADAGDVAAMVEDFHRLHERLYNVRSAADVVEIIEINVKAIGLVPEITLSQSERGNGEPRPSGGRSAFFRDAGRIENVPVYQGEALRAGHVVEGPALIEEPLTAIVVPPGAVATVSEYGNYRIRT</sequence>
<evidence type="ECO:0000259" key="1">
    <source>
        <dbReference type="Pfam" id="PF01968"/>
    </source>
</evidence>
<dbReference type="PANTHER" id="PTHR11365:SF23">
    <property type="entry name" value="HYPOTHETICAL 5-OXOPROLINASE (EUROFUNG)-RELATED"/>
    <property type="match status" value="1"/>
</dbReference>
<feature type="domain" description="Hydantoinase/oxoprolinase N-terminal" evidence="2">
    <location>
        <begin position="21"/>
        <end position="201"/>
    </location>
</feature>
<dbReference type="GO" id="GO:0006749">
    <property type="term" value="P:glutathione metabolic process"/>
    <property type="evidence" value="ECO:0007669"/>
    <property type="project" value="TreeGrafter"/>
</dbReference>
<dbReference type="Pfam" id="PF05378">
    <property type="entry name" value="Hydant_A_N"/>
    <property type="match status" value="1"/>
</dbReference>
<comment type="caution">
    <text evidence="4">The sequence shown here is derived from an EMBL/GenBank/DDBJ whole genome shotgun (WGS) entry which is preliminary data.</text>
</comment>
<name>A0A432V339_9HYPH</name>
<feature type="domain" description="Hydantoinase A/oxoprolinase" evidence="1">
    <location>
        <begin position="222"/>
        <end position="511"/>
    </location>
</feature>
<dbReference type="InterPro" id="IPR008040">
    <property type="entry name" value="Hydant_A_N"/>
</dbReference>
<dbReference type="Pfam" id="PF01968">
    <property type="entry name" value="Hydantoinase_A"/>
    <property type="match status" value="1"/>
</dbReference>
<organism evidence="4 5">
    <name type="scientific">Borborobacter arsenicus</name>
    <dbReference type="NCBI Taxonomy" id="1851146"/>
    <lineage>
        <taxon>Bacteria</taxon>
        <taxon>Pseudomonadati</taxon>
        <taxon>Pseudomonadota</taxon>
        <taxon>Alphaproteobacteria</taxon>
        <taxon>Hyphomicrobiales</taxon>
        <taxon>Phyllobacteriaceae</taxon>
        <taxon>Borborobacter</taxon>
    </lineage>
</organism>
<evidence type="ECO:0000259" key="2">
    <source>
        <dbReference type="Pfam" id="PF05378"/>
    </source>
</evidence>
<dbReference type="GO" id="GO:0005829">
    <property type="term" value="C:cytosol"/>
    <property type="evidence" value="ECO:0007669"/>
    <property type="project" value="TreeGrafter"/>
</dbReference>
<dbReference type="Pfam" id="PF19278">
    <property type="entry name" value="Hydant_A_C"/>
    <property type="match status" value="1"/>
</dbReference>
<accession>A0A432V339</accession>
<gene>
    <name evidence="4" type="ORF">EET67_16660</name>
</gene>
<protein>
    <submittedName>
        <fullName evidence="4">Hydantoinase/oxoprolinase family protein</fullName>
    </submittedName>
</protein>
<dbReference type="EMBL" id="RKST01000017">
    <property type="protein sequence ID" value="RUM96619.1"/>
    <property type="molecule type" value="Genomic_DNA"/>
</dbReference>
<dbReference type="GO" id="GO:0017168">
    <property type="term" value="F:5-oxoprolinase (ATP-hydrolyzing) activity"/>
    <property type="evidence" value="ECO:0007669"/>
    <property type="project" value="TreeGrafter"/>
</dbReference>
<dbReference type="InterPro" id="IPR049517">
    <property type="entry name" value="ACX-like_C"/>
</dbReference>
<feature type="domain" description="Acetophenone carboxylase-like C-terminal" evidence="3">
    <location>
        <begin position="527"/>
        <end position="696"/>
    </location>
</feature>
<proteinExistence type="predicted"/>
<evidence type="ECO:0000313" key="4">
    <source>
        <dbReference type="EMBL" id="RUM96619.1"/>
    </source>
</evidence>
<evidence type="ECO:0000313" key="5">
    <source>
        <dbReference type="Proteomes" id="UP000281647"/>
    </source>
</evidence>
<dbReference type="Proteomes" id="UP000281647">
    <property type="component" value="Unassembled WGS sequence"/>
</dbReference>
<dbReference type="PANTHER" id="PTHR11365">
    <property type="entry name" value="5-OXOPROLINASE RELATED"/>
    <property type="match status" value="1"/>
</dbReference>
<evidence type="ECO:0000259" key="3">
    <source>
        <dbReference type="Pfam" id="PF19278"/>
    </source>
</evidence>
<dbReference type="InterPro" id="IPR045079">
    <property type="entry name" value="Oxoprolinase-like"/>
</dbReference>
<keyword evidence="5" id="KW-1185">Reference proteome</keyword>